<reference evidence="1" key="1">
    <citation type="submission" date="2020-05" db="EMBL/GenBank/DDBJ databases">
        <title>Nod-independent and nitrogen-fixing Bradyrhizobium aeschynomene sp. nov. isolated from nodules of Aeschynomene indica.</title>
        <authorList>
            <person name="Zhang Z."/>
        </authorList>
    </citation>
    <scope>NUCLEOTIDE SEQUENCE</scope>
    <source>
        <strain evidence="1">83012</strain>
    </source>
</reference>
<evidence type="ECO:0000313" key="1">
    <source>
        <dbReference type="EMBL" id="NPU69469.1"/>
    </source>
</evidence>
<accession>A0ABX2CMP0</accession>
<protein>
    <recommendedName>
        <fullName evidence="3">Transposase</fullName>
    </recommendedName>
</protein>
<gene>
    <name evidence="1" type="ORF">HL667_31005</name>
</gene>
<keyword evidence="2" id="KW-1185">Reference proteome</keyword>
<evidence type="ECO:0000313" key="2">
    <source>
        <dbReference type="Proteomes" id="UP000886476"/>
    </source>
</evidence>
<evidence type="ECO:0008006" key="3">
    <source>
        <dbReference type="Google" id="ProtNLM"/>
    </source>
</evidence>
<dbReference type="Proteomes" id="UP000886476">
    <property type="component" value="Unassembled WGS sequence"/>
</dbReference>
<sequence length="46" mass="5190">MDLLINYLPAGQRRYMATASLIVRIMAHAHVSGKRLQQALHAAVFR</sequence>
<name>A0ABX2CMP0_9BRAD</name>
<proteinExistence type="predicted"/>
<dbReference type="RefSeq" id="WP_172114517.1">
    <property type="nucleotide sequence ID" value="NZ_JABFDM010000011.1"/>
</dbReference>
<dbReference type="EMBL" id="JABFDN010000017">
    <property type="protein sequence ID" value="NPU69469.1"/>
    <property type="molecule type" value="Genomic_DNA"/>
</dbReference>
<comment type="caution">
    <text evidence="1">The sequence shown here is derived from an EMBL/GenBank/DDBJ whole genome shotgun (WGS) entry which is preliminary data.</text>
</comment>
<organism evidence="1 2">
    <name type="scientific">Bradyrhizobium aeschynomenes</name>
    <dbReference type="NCBI Taxonomy" id="2734909"/>
    <lineage>
        <taxon>Bacteria</taxon>
        <taxon>Pseudomonadati</taxon>
        <taxon>Pseudomonadota</taxon>
        <taxon>Alphaproteobacteria</taxon>
        <taxon>Hyphomicrobiales</taxon>
        <taxon>Nitrobacteraceae</taxon>
        <taxon>Bradyrhizobium</taxon>
    </lineage>
</organism>